<evidence type="ECO:0000256" key="3">
    <source>
        <dbReference type="ARBA" id="ARBA00022723"/>
    </source>
</evidence>
<comment type="caution">
    <text evidence="9">The sequence shown here is derived from an EMBL/GenBank/DDBJ whole genome shotgun (WGS) entry which is preliminary data.</text>
</comment>
<evidence type="ECO:0000256" key="1">
    <source>
        <dbReference type="ARBA" id="ARBA00010617"/>
    </source>
</evidence>
<evidence type="ECO:0000256" key="2">
    <source>
        <dbReference type="ARBA" id="ARBA00022617"/>
    </source>
</evidence>
<dbReference type="RefSeq" id="WP_189782930.1">
    <property type="nucleotide sequence ID" value="NZ_BNAT01000009.1"/>
</dbReference>
<dbReference type="InterPro" id="IPR017972">
    <property type="entry name" value="Cyt_P450_CS"/>
</dbReference>
<keyword evidence="3 7" id="KW-0479">Metal-binding</keyword>
<dbReference type="PRINTS" id="PR00359">
    <property type="entry name" value="BP450"/>
</dbReference>
<dbReference type="AlphaFoldDB" id="A0A919GN56"/>
<dbReference type="GO" id="GO:0020037">
    <property type="term" value="F:heme binding"/>
    <property type="evidence" value="ECO:0007669"/>
    <property type="project" value="InterPro"/>
</dbReference>
<reference evidence="9" key="1">
    <citation type="journal article" date="2014" name="Int. J. Syst. Evol. Microbiol.">
        <title>Complete genome sequence of Corynebacterium casei LMG S-19264T (=DSM 44701T), isolated from a smear-ripened cheese.</title>
        <authorList>
            <consortium name="US DOE Joint Genome Institute (JGI-PGF)"/>
            <person name="Walter F."/>
            <person name="Albersmeier A."/>
            <person name="Kalinowski J."/>
            <person name="Ruckert C."/>
        </authorList>
    </citation>
    <scope>NUCLEOTIDE SEQUENCE</scope>
    <source>
        <strain evidence="9">CGMCC 4.7403</strain>
    </source>
</reference>
<dbReference type="EMBL" id="BNAT01000009">
    <property type="protein sequence ID" value="GHH87668.1"/>
    <property type="molecule type" value="Genomic_DNA"/>
</dbReference>
<keyword evidence="10" id="KW-1185">Reference proteome</keyword>
<accession>A0A919GN56</accession>
<dbReference type="Gene3D" id="1.10.630.10">
    <property type="entry name" value="Cytochrome P450"/>
    <property type="match status" value="1"/>
</dbReference>
<protein>
    <submittedName>
        <fullName evidence="9">Cytochrome P450</fullName>
    </submittedName>
</protein>
<keyword evidence="5 7" id="KW-0408">Iron</keyword>
<dbReference type="PRINTS" id="PR00385">
    <property type="entry name" value="P450"/>
</dbReference>
<dbReference type="GO" id="GO:0005506">
    <property type="term" value="F:iron ion binding"/>
    <property type="evidence" value="ECO:0007669"/>
    <property type="project" value="InterPro"/>
</dbReference>
<dbReference type="Proteomes" id="UP000603227">
    <property type="component" value="Unassembled WGS sequence"/>
</dbReference>
<name>A0A919GN56_9ACTN</name>
<evidence type="ECO:0000256" key="5">
    <source>
        <dbReference type="ARBA" id="ARBA00023004"/>
    </source>
</evidence>
<keyword evidence="4 7" id="KW-0560">Oxidoreductase</keyword>
<keyword evidence="2 7" id="KW-0349">Heme</keyword>
<dbReference type="PANTHER" id="PTHR46696:SF1">
    <property type="entry name" value="CYTOCHROME P450 YJIB-RELATED"/>
    <property type="match status" value="1"/>
</dbReference>
<dbReference type="Pfam" id="PF00067">
    <property type="entry name" value="p450"/>
    <property type="match status" value="2"/>
</dbReference>
<sequence>MTSSPTVPAFTLTRPKGAPLDPPPLYTELRAKQPISRVSLWEGQLSPWLVTRWEDARTVLGSPAFSTDPTHPGAPTFRKDTPQGRRGFFANQDDPVHATMRRTLTREFMVKRINELRPAIARLTDELLTDLTKLSGPADLVEHFALPLPSLVICELLGVPYEDHAFFQEHSKAIVDFNATAQKATQALASLSEYLVGLVETKRTKPGNDVITRLAAQADEGVITDQDAADLGAFLLFAGHETTANMIALSVIALLSHPDQIPHILGGEAQVAGAVEELLRYLSIVHGGLRRTAIEDVTIDGVTIRAGEGVIVPVHVANRDPELFTAPDDFDLDRANARQHLAFGYGIHQCLGQPLARAELQIVLPEIFRRLPELKIAVPMDEIAFKQDTVVYGVVELPVTW</sequence>
<organism evidence="9 10">
    <name type="scientific">Streptomyces capitiformicae</name>
    <dbReference type="NCBI Taxonomy" id="2014920"/>
    <lineage>
        <taxon>Bacteria</taxon>
        <taxon>Bacillati</taxon>
        <taxon>Actinomycetota</taxon>
        <taxon>Actinomycetes</taxon>
        <taxon>Kitasatosporales</taxon>
        <taxon>Streptomycetaceae</taxon>
        <taxon>Streptomyces</taxon>
    </lineage>
</organism>
<feature type="region of interest" description="Disordered" evidence="8">
    <location>
        <begin position="63"/>
        <end position="85"/>
    </location>
</feature>
<reference evidence="9" key="2">
    <citation type="submission" date="2020-09" db="EMBL/GenBank/DDBJ databases">
        <authorList>
            <person name="Sun Q."/>
            <person name="Zhou Y."/>
        </authorList>
    </citation>
    <scope>NUCLEOTIDE SEQUENCE</scope>
    <source>
        <strain evidence="9">CGMCC 4.7403</strain>
    </source>
</reference>
<dbReference type="SUPFAM" id="SSF48264">
    <property type="entry name" value="Cytochrome P450"/>
    <property type="match status" value="1"/>
</dbReference>
<gene>
    <name evidence="9" type="ORF">GCM10017771_29680</name>
</gene>
<evidence type="ECO:0000313" key="9">
    <source>
        <dbReference type="EMBL" id="GHH87668.1"/>
    </source>
</evidence>
<evidence type="ECO:0000256" key="6">
    <source>
        <dbReference type="ARBA" id="ARBA00023033"/>
    </source>
</evidence>
<dbReference type="GO" id="GO:0004497">
    <property type="term" value="F:monooxygenase activity"/>
    <property type="evidence" value="ECO:0007669"/>
    <property type="project" value="UniProtKB-KW"/>
</dbReference>
<dbReference type="InterPro" id="IPR002397">
    <property type="entry name" value="Cyt_P450_B"/>
</dbReference>
<dbReference type="PROSITE" id="PS00086">
    <property type="entry name" value="CYTOCHROME_P450"/>
    <property type="match status" value="1"/>
</dbReference>
<comment type="similarity">
    <text evidence="1 7">Belongs to the cytochrome P450 family.</text>
</comment>
<evidence type="ECO:0000256" key="4">
    <source>
        <dbReference type="ARBA" id="ARBA00023002"/>
    </source>
</evidence>
<dbReference type="FunFam" id="1.10.630.10:FF:000018">
    <property type="entry name" value="Cytochrome P450 monooxygenase"/>
    <property type="match status" value="1"/>
</dbReference>
<dbReference type="InterPro" id="IPR036396">
    <property type="entry name" value="Cyt_P450_sf"/>
</dbReference>
<evidence type="ECO:0000256" key="7">
    <source>
        <dbReference type="RuleBase" id="RU000461"/>
    </source>
</evidence>
<dbReference type="GO" id="GO:0016705">
    <property type="term" value="F:oxidoreductase activity, acting on paired donors, with incorporation or reduction of molecular oxygen"/>
    <property type="evidence" value="ECO:0007669"/>
    <property type="project" value="InterPro"/>
</dbReference>
<dbReference type="InterPro" id="IPR001128">
    <property type="entry name" value="Cyt_P450"/>
</dbReference>
<keyword evidence="6 7" id="KW-0503">Monooxygenase</keyword>
<evidence type="ECO:0000256" key="8">
    <source>
        <dbReference type="SAM" id="MobiDB-lite"/>
    </source>
</evidence>
<evidence type="ECO:0000313" key="10">
    <source>
        <dbReference type="Proteomes" id="UP000603227"/>
    </source>
</evidence>
<dbReference type="PANTHER" id="PTHR46696">
    <property type="entry name" value="P450, PUTATIVE (EUROFUNG)-RELATED"/>
    <property type="match status" value="1"/>
</dbReference>
<proteinExistence type="inferred from homology"/>
<dbReference type="CDD" id="cd11030">
    <property type="entry name" value="CYP105-like"/>
    <property type="match status" value="1"/>
</dbReference>
<feature type="region of interest" description="Disordered" evidence="8">
    <location>
        <begin position="1"/>
        <end position="21"/>
    </location>
</feature>